<name>A0A9K3Q6G2_9STRA</name>
<dbReference type="Pfam" id="PF20710">
    <property type="entry name" value="DUF6824"/>
    <property type="match status" value="1"/>
</dbReference>
<keyword evidence="4" id="KW-1185">Reference proteome</keyword>
<feature type="compositionally biased region" description="Low complexity" evidence="1">
    <location>
        <begin position="705"/>
        <end position="724"/>
    </location>
</feature>
<organism evidence="3 4">
    <name type="scientific">Nitzschia inconspicua</name>
    <dbReference type="NCBI Taxonomy" id="303405"/>
    <lineage>
        <taxon>Eukaryota</taxon>
        <taxon>Sar</taxon>
        <taxon>Stramenopiles</taxon>
        <taxon>Ochrophyta</taxon>
        <taxon>Bacillariophyta</taxon>
        <taxon>Bacillariophyceae</taxon>
        <taxon>Bacillariophycidae</taxon>
        <taxon>Bacillariales</taxon>
        <taxon>Bacillariaceae</taxon>
        <taxon>Nitzschia</taxon>
    </lineage>
</organism>
<feature type="compositionally biased region" description="Polar residues" evidence="1">
    <location>
        <begin position="124"/>
        <end position="134"/>
    </location>
</feature>
<feature type="region of interest" description="Disordered" evidence="1">
    <location>
        <begin position="121"/>
        <end position="149"/>
    </location>
</feature>
<feature type="compositionally biased region" description="Basic residues" evidence="1">
    <location>
        <begin position="766"/>
        <end position="777"/>
    </location>
</feature>
<dbReference type="AlphaFoldDB" id="A0A9K3Q6G2"/>
<evidence type="ECO:0000313" key="3">
    <source>
        <dbReference type="EMBL" id="KAG7372733.1"/>
    </source>
</evidence>
<gene>
    <name evidence="3" type="ORF">IV203_018876</name>
</gene>
<protein>
    <recommendedName>
        <fullName evidence="2">DUF6824 domain-containing protein</fullName>
    </recommendedName>
</protein>
<evidence type="ECO:0000256" key="1">
    <source>
        <dbReference type="SAM" id="MobiDB-lite"/>
    </source>
</evidence>
<feature type="compositionally biased region" description="Basic and acidic residues" evidence="1">
    <location>
        <begin position="1"/>
        <end position="14"/>
    </location>
</feature>
<reference evidence="3" key="1">
    <citation type="journal article" date="2021" name="Sci. Rep.">
        <title>Diploid genomic architecture of Nitzschia inconspicua, an elite biomass production diatom.</title>
        <authorList>
            <person name="Oliver A."/>
            <person name="Podell S."/>
            <person name="Pinowska A."/>
            <person name="Traller J.C."/>
            <person name="Smith S.R."/>
            <person name="McClure R."/>
            <person name="Beliaev A."/>
            <person name="Bohutskyi P."/>
            <person name="Hill E.A."/>
            <person name="Rabines A."/>
            <person name="Zheng H."/>
            <person name="Allen L.Z."/>
            <person name="Kuo A."/>
            <person name="Grigoriev I.V."/>
            <person name="Allen A.E."/>
            <person name="Hazlebeck D."/>
            <person name="Allen E.E."/>
        </authorList>
    </citation>
    <scope>NUCLEOTIDE SEQUENCE</scope>
    <source>
        <strain evidence="3">Hildebrandi</strain>
    </source>
</reference>
<feature type="domain" description="DUF6824" evidence="2">
    <location>
        <begin position="621"/>
        <end position="680"/>
    </location>
</feature>
<dbReference type="Proteomes" id="UP000693970">
    <property type="component" value="Unassembled WGS sequence"/>
</dbReference>
<comment type="caution">
    <text evidence="3">The sequence shown here is derived from an EMBL/GenBank/DDBJ whole genome shotgun (WGS) entry which is preliminary data.</text>
</comment>
<evidence type="ECO:0000313" key="4">
    <source>
        <dbReference type="Proteomes" id="UP000693970"/>
    </source>
</evidence>
<accession>A0A9K3Q6G2</accession>
<reference evidence="3" key="2">
    <citation type="submission" date="2021-04" db="EMBL/GenBank/DDBJ databases">
        <authorList>
            <person name="Podell S."/>
        </authorList>
    </citation>
    <scope>NUCLEOTIDE SEQUENCE</scope>
    <source>
        <strain evidence="3">Hildebrandi</strain>
    </source>
</reference>
<feature type="region of interest" description="Disordered" evidence="1">
    <location>
        <begin position="765"/>
        <end position="789"/>
    </location>
</feature>
<dbReference type="EMBL" id="JAGRRH010000003">
    <property type="protein sequence ID" value="KAG7372733.1"/>
    <property type="molecule type" value="Genomic_DNA"/>
</dbReference>
<feature type="region of interest" description="Disordered" evidence="1">
    <location>
        <begin position="59"/>
        <end position="82"/>
    </location>
</feature>
<proteinExistence type="predicted"/>
<feature type="region of interest" description="Disordered" evidence="1">
    <location>
        <begin position="699"/>
        <end position="724"/>
    </location>
</feature>
<feature type="compositionally biased region" description="Basic and acidic residues" evidence="1">
    <location>
        <begin position="136"/>
        <end position="145"/>
    </location>
</feature>
<evidence type="ECO:0000259" key="2">
    <source>
        <dbReference type="Pfam" id="PF20710"/>
    </source>
</evidence>
<dbReference type="InterPro" id="IPR049227">
    <property type="entry name" value="DUF6824"/>
</dbReference>
<feature type="compositionally biased region" description="Low complexity" evidence="1">
    <location>
        <begin position="778"/>
        <end position="789"/>
    </location>
</feature>
<sequence length="789" mass="88771">MNIQRDKQDDRTSDHIWTANDNRSDDDDEDVSTTVDTLPRQNATILDDHSSTCYFSRERNHQTRHPTKNNPFDFNATDKNRTTTTTLSTAPLTVSDMERLTSKARMMLSFQERSRAMEDLHGISSKQQKTSSDETTADKVQEKQHEKQHRHVLLAAMELQLSKQKWSLQQSPQLQVGRTAIHSHDSDSTAVRDKKLSLRVSFQDDQVENDQDDQSQPDDNPKEQDLRWAFLQSYCPHDSRLTAQLCQSDRKYMNQVVERATETYLQYQRCVQSVLCGTSGTHSLPQQLLLRYDHLSERSQEIVQMGCFQTLPRTDQAGRRIVAIFPNQLPPPSTVSPDNYKHELFAAALYSLSHVRFSDNNRDCVFLYYDLQDHGSSITTTTRTTTATATNSNATATLQSILEICFQCLPVRWAALHIVQKRQPNKDDAYLLQMNQQVLPLFWKNLIPSLQVRAAFHFVNTAQELKAELQGYGIRLSLSSGEKKESEIEIDLPSSPLEDSIEFPVDSNGTMHLDRHYEWLRNVIQADSAASTQEEEDEPMNFDDLEEWAAQTMSEERTKQPLLVSAGITMDPSIPSSSNDNGLASLVKYPSLASADCKMNPTAPAAAAGGGGGTAIPGEKDVLFGRGMAIQRHAGNIAFRNRLTPNVDAYYEADNVEKVILVDYLLHKFQAEGIRFLKHEMTGAESNVVSSLDGTGTLANAGGKSTVTSTTPSSSSAASSLDSSSCILPSGNPQQDLIYHGKWSIVHSKQAIYSKFCQTFRSIRAAQRRQHQQHQHPKQQQQQQQQQQF</sequence>
<feature type="region of interest" description="Disordered" evidence="1">
    <location>
        <begin position="1"/>
        <end position="33"/>
    </location>
</feature>